<proteinExistence type="predicted"/>
<dbReference type="Proteomes" id="UP000549394">
    <property type="component" value="Unassembled WGS sequence"/>
</dbReference>
<keyword evidence="2" id="KW-1133">Transmembrane helix</keyword>
<feature type="region of interest" description="Disordered" evidence="1">
    <location>
        <begin position="213"/>
        <end position="240"/>
    </location>
</feature>
<dbReference type="AlphaFoldDB" id="A0A7I8VMU6"/>
<evidence type="ECO:0000256" key="2">
    <source>
        <dbReference type="SAM" id="Phobius"/>
    </source>
</evidence>
<sequence>MYIYTYISIVNHYFCPNDSNRTVILYNQEEKDRKVVIQTLSFDLLKGCSTFNTVHVILQSIPFIVKDTIDCGKNIVLKYSLKNSKRLPRSRELNSCPQELIEQVSKKPLRVSLVSKNRYVQRKVNNFKDTEEETSPIRPAINESLLLTALVINTLVLISLCLGFTCCATIHVLSNRNYEKREEELVNESTNATTAQIDFLVKALSQQQKHLLGKRQSEFEVGPRRSNKPKPKLTNSNKRDDTFCSFKDDVIFYQKSEKKENDRQDSQNQGLDYYDEVVQKIHYPVDSDIKANQHFIERDSNSKRDSIVNKKNLREQQKKWPRTKGLDAIWRQMKRTSFLK</sequence>
<keyword evidence="4" id="KW-1185">Reference proteome</keyword>
<keyword evidence="2" id="KW-0472">Membrane</keyword>
<dbReference type="EMBL" id="CAJFCJ010000007">
    <property type="protein sequence ID" value="CAD5117607.1"/>
    <property type="molecule type" value="Genomic_DNA"/>
</dbReference>
<evidence type="ECO:0000256" key="1">
    <source>
        <dbReference type="SAM" id="MobiDB-lite"/>
    </source>
</evidence>
<feature type="transmembrane region" description="Helical" evidence="2">
    <location>
        <begin position="145"/>
        <end position="173"/>
    </location>
</feature>
<reference evidence="3 4" key="1">
    <citation type="submission" date="2020-08" db="EMBL/GenBank/DDBJ databases">
        <authorList>
            <person name="Hejnol A."/>
        </authorList>
    </citation>
    <scope>NUCLEOTIDE SEQUENCE [LARGE SCALE GENOMIC DNA]</scope>
</reference>
<comment type="caution">
    <text evidence="3">The sequence shown here is derived from an EMBL/GenBank/DDBJ whole genome shotgun (WGS) entry which is preliminary data.</text>
</comment>
<accession>A0A7I8VMU6</accession>
<keyword evidence="2" id="KW-0812">Transmembrane</keyword>
<protein>
    <submittedName>
        <fullName evidence="3">DgyrCDS6363</fullName>
    </submittedName>
</protein>
<organism evidence="3 4">
    <name type="scientific">Dimorphilus gyrociliatus</name>
    <dbReference type="NCBI Taxonomy" id="2664684"/>
    <lineage>
        <taxon>Eukaryota</taxon>
        <taxon>Metazoa</taxon>
        <taxon>Spiralia</taxon>
        <taxon>Lophotrochozoa</taxon>
        <taxon>Annelida</taxon>
        <taxon>Polychaeta</taxon>
        <taxon>Polychaeta incertae sedis</taxon>
        <taxon>Dinophilidae</taxon>
        <taxon>Dimorphilus</taxon>
    </lineage>
</organism>
<evidence type="ECO:0000313" key="4">
    <source>
        <dbReference type="Proteomes" id="UP000549394"/>
    </source>
</evidence>
<name>A0A7I8VMU6_9ANNE</name>
<gene>
    <name evidence="3" type="ORF">DGYR_LOCUS6118</name>
</gene>
<evidence type="ECO:0000313" key="3">
    <source>
        <dbReference type="EMBL" id="CAD5117607.1"/>
    </source>
</evidence>